<organism evidence="1 2">
    <name type="scientific">Scutellospora calospora</name>
    <dbReference type="NCBI Taxonomy" id="85575"/>
    <lineage>
        <taxon>Eukaryota</taxon>
        <taxon>Fungi</taxon>
        <taxon>Fungi incertae sedis</taxon>
        <taxon>Mucoromycota</taxon>
        <taxon>Glomeromycotina</taxon>
        <taxon>Glomeromycetes</taxon>
        <taxon>Diversisporales</taxon>
        <taxon>Gigasporaceae</taxon>
        <taxon>Scutellospora</taxon>
    </lineage>
</organism>
<keyword evidence="2" id="KW-1185">Reference proteome</keyword>
<proteinExistence type="predicted"/>
<gene>
    <name evidence="1" type="ORF">SCALOS_LOCUS610</name>
</gene>
<dbReference type="Proteomes" id="UP000789860">
    <property type="component" value="Unassembled WGS sequence"/>
</dbReference>
<evidence type="ECO:0000313" key="2">
    <source>
        <dbReference type="Proteomes" id="UP000789860"/>
    </source>
</evidence>
<name>A0ACA9JXD9_9GLOM</name>
<reference evidence="1" key="1">
    <citation type="submission" date="2021-06" db="EMBL/GenBank/DDBJ databases">
        <authorList>
            <person name="Kallberg Y."/>
            <person name="Tangrot J."/>
            <person name="Rosling A."/>
        </authorList>
    </citation>
    <scope>NUCLEOTIDE SEQUENCE</scope>
    <source>
        <strain evidence="1">AU212A</strain>
    </source>
</reference>
<dbReference type="EMBL" id="CAJVPM010000302">
    <property type="protein sequence ID" value="CAG8440842.1"/>
    <property type="molecule type" value="Genomic_DNA"/>
</dbReference>
<evidence type="ECO:0000313" key="1">
    <source>
        <dbReference type="EMBL" id="CAG8440842.1"/>
    </source>
</evidence>
<sequence length="111" mass="13130">MIFLYESVRHDIIAAKLHISKGIRIYIELIFISLNKLKYYATKRVEIFNTTYYKYILTNTRRFFLLVKIGNIPLGDKDFIFDKIKEAFEDISQIASNKLLLIKGTLYLTNQ</sequence>
<accession>A0ACA9JXD9</accession>
<comment type="caution">
    <text evidence="1">The sequence shown here is derived from an EMBL/GenBank/DDBJ whole genome shotgun (WGS) entry which is preliminary data.</text>
</comment>
<protein>
    <submittedName>
        <fullName evidence="1">3604_t:CDS:1</fullName>
    </submittedName>
</protein>